<evidence type="ECO:0000313" key="3">
    <source>
        <dbReference type="Proteomes" id="UP000265882"/>
    </source>
</evidence>
<keyword evidence="1" id="KW-0732">Signal</keyword>
<accession>A0A3A4NUP6</accession>
<evidence type="ECO:0008006" key="4">
    <source>
        <dbReference type="Google" id="ProtNLM"/>
    </source>
</evidence>
<evidence type="ECO:0000256" key="1">
    <source>
        <dbReference type="SAM" id="SignalP"/>
    </source>
</evidence>
<dbReference type="SUPFAM" id="SSF53649">
    <property type="entry name" value="Alkaline phosphatase-like"/>
    <property type="match status" value="2"/>
</dbReference>
<feature type="signal peptide" evidence="1">
    <location>
        <begin position="1"/>
        <end position="24"/>
    </location>
</feature>
<sequence length="599" mass="67391">MVRKQIVILLFTVLQFALPARLCAAAQEGPFALIFVIDGIPNDLFMQMLEQGELPNFRTHIYERGIHSKHHVSVFPPLTFPAMASIFSGYYPSSHKVPNFFWVDREQARYKSYLSALLPQYQSDLEENVRFLFDFFPRRRTLSFGLPLNIGGDYTRHLTSSFIDIFREFRDLDYVGKTVKQEHAIAPDMLIKPLKTLALLNPAKETNVISLLNPASPSGILRYSLASFSPTTRALRRQIPAAVLYYEWAPDHFGHEDGPWSDDVRDSLIEADTQFGRLVRVYQQAEIYDRTFFFLLSDHGQIPVDPKYVRIDRLFQKKGFKAQFVSHELIAKSGLSGLLRIRSVLIGSGSIKGYNCALGTAGGGSVVAFLSKNGGTKAEDWREQVYYEDLLSYPLGSSRHVNLIQFITSIDGMNFFLVRENEFVPGEPHETRVVSRSGSSRVRAKVRNGKPVEIGYELIEGKDPLEYMQNPSLAAFIREGHHGDMEWLEATAETAYPDAPVQIAQIMETPRSGSVIMVPDDYHSFNARTWSKHGGLSASEMLTTFAVAGPGIRHGSIDHSRVIDFVPTFLHLMGRNVPTGYFDGMVLENIIAETEAGPP</sequence>
<dbReference type="EMBL" id="QZKU01000088">
    <property type="protein sequence ID" value="RJP19554.1"/>
    <property type="molecule type" value="Genomic_DNA"/>
</dbReference>
<protein>
    <recommendedName>
        <fullName evidence="4">Alkaline phosphatase family protein</fullName>
    </recommendedName>
</protein>
<dbReference type="AlphaFoldDB" id="A0A3A4NUP6"/>
<name>A0A3A4NUP6_ABYX5</name>
<proteinExistence type="predicted"/>
<comment type="caution">
    <text evidence="2">The sequence shown here is derived from an EMBL/GenBank/DDBJ whole genome shotgun (WGS) entry which is preliminary data.</text>
</comment>
<reference evidence="2 3" key="1">
    <citation type="journal article" date="2017" name="ISME J.">
        <title>Energy and carbon metabolisms in a deep terrestrial subsurface fluid microbial community.</title>
        <authorList>
            <person name="Momper L."/>
            <person name="Jungbluth S.P."/>
            <person name="Lee M.D."/>
            <person name="Amend J.P."/>
        </authorList>
    </citation>
    <scope>NUCLEOTIDE SEQUENCE [LARGE SCALE GENOMIC DNA]</scope>
    <source>
        <strain evidence="2">SURF_5</strain>
    </source>
</reference>
<dbReference type="InterPro" id="IPR002591">
    <property type="entry name" value="Phosphodiest/P_Trfase"/>
</dbReference>
<dbReference type="PANTHER" id="PTHR10151">
    <property type="entry name" value="ECTONUCLEOTIDE PYROPHOSPHATASE/PHOSPHODIESTERASE"/>
    <property type="match status" value="1"/>
</dbReference>
<evidence type="ECO:0000313" key="2">
    <source>
        <dbReference type="EMBL" id="RJP19554.1"/>
    </source>
</evidence>
<organism evidence="2 3">
    <name type="scientific">Abyssobacteria bacterium (strain SURF_5)</name>
    <dbReference type="NCBI Taxonomy" id="2093360"/>
    <lineage>
        <taxon>Bacteria</taxon>
        <taxon>Pseudomonadati</taxon>
        <taxon>Candidatus Hydrogenedentota</taxon>
        <taxon>Candidatus Abyssobacteria</taxon>
    </lineage>
</organism>
<dbReference type="Gene3D" id="3.40.720.10">
    <property type="entry name" value="Alkaline Phosphatase, subunit A"/>
    <property type="match status" value="2"/>
</dbReference>
<dbReference type="InterPro" id="IPR017850">
    <property type="entry name" value="Alkaline_phosphatase_core_sf"/>
</dbReference>
<dbReference type="Proteomes" id="UP000265882">
    <property type="component" value="Unassembled WGS sequence"/>
</dbReference>
<dbReference type="PANTHER" id="PTHR10151:SF120">
    <property type="entry name" value="BIS(5'-ADENOSYL)-TRIPHOSPHATASE"/>
    <property type="match status" value="1"/>
</dbReference>
<dbReference type="Pfam" id="PF01663">
    <property type="entry name" value="Phosphodiest"/>
    <property type="match status" value="2"/>
</dbReference>
<dbReference type="GO" id="GO:0016787">
    <property type="term" value="F:hydrolase activity"/>
    <property type="evidence" value="ECO:0007669"/>
    <property type="project" value="UniProtKB-ARBA"/>
</dbReference>
<feature type="chain" id="PRO_5017422854" description="Alkaline phosphatase family protein" evidence="1">
    <location>
        <begin position="25"/>
        <end position="599"/>
    </location>
</feature>
<gene>
    <name evidence="2" type="ORF">C4520_12795</name>
</gene>